<evidence type="ECO:0000256" key="2">
    <source>
        <dbReference type="SAM" id="MobiDB-lite"/>
    </source>
</evidence>
<dbReference type="GO" id="GO:0003824">
    <property type="term" value="F:catalytic activity"/>
    <property type="evidence" value="ECO:0007669"/>
    <property type="project" value="InterPro"/>
</dbReference>
<dbReference type="InterPro" id="IPR005135">
    <property type="entry name" value="Endo/exonuclease/phosphatase"/>
</dbReference>
<dbReference type="InterPro" id="IPR001878">
    <property type="entry name" value="Znf_CCHC"/>
</dbReference>
<comment type="caution">
    <text evidence="4">The sequence shown here is derived from an EMBL/GenBank/DDBJ whole genome shotgun (WGS) entry which is preliminary data.</text>
</comment>
<keyword evidence="1" id="KW-0862">Zinc</keyword>
<feature type="compositionally biased region" description="Polar residues" evidence="2">
    <location>
        <begin position="266"/>
        <end position="305"/>
    </location>
</feature>
<feature type="domain" description="CCHC-type" evidence="3">
    <location>
        <begin position="225"/>
        <end position="238"/>
    </location>
</feature>
<dbReference type="SUPFAM" id="SSF56219">
    <property type="entry name" value="DNase I-like"/>
    <property type="match status" value="1"/>
</dbReference>
<evidence type="ECO:0000313" key="4">
    <source>
        <dbReference type="EMBL" id="KAL0394695.1"/>
    </source>
</evidence>
<dbReference type="Pfam" id="PF14111">
    <property type="entry name" value="DUF4283"/>
    <property type="match status" value="1"/>
</dbReference>
<accession>A0AAW2SRE5</accession>
<reference evidence="4" key="1">
    <citation type="submission" date="2020-06" db="EMBL/GenBank/DDBJ databases">
        <authorList>
            <person name="Li T."/>
            <person name="Hu X."/>
            <person name="Zhang T."/>
            <person name="Song X."/>
            <person name="Zhang H."/>
            <person name="Dai N."/>
            <person name="Sheng W."/>
            <person name="Hou X."/>
            <person name="Wei L."/>
        </authorList>
    </citation>
    <scope>NUCLEOTIDE SEQUENCE</scope>
    <source>
        <strain evidence="4">KEN1</strain>
        <tissue evidence="4">Leaf</tissue>
    </source>
</reference>
<dbReference type="Pfam" id="PF14392">
    <property type="entry name" value="zf-CCHC_4"/>
    <property type="match status" value="1"/>
</dbReference>
<gene>
    <name evidence="4" type="ORF">Slati_4435700</name>
</gene>
<dbReference type="PANTHER" id="PTHR33710">
    <property type="entry name" value="BNAC02G09200D PROTEIN"/>
    <property type="match status" value="1"/>
</dbReference>
<keyword evidence="1" id="KW-0479">Metal-binding</keyword>
<dbReference type="Gene3D" id="3.60.10.10">
    <property type="entry name" value="Endonuclease/exonuclease/phosphatase"/>
    <property type="match status" value="1"/>
</dbReference>
<dbReference type="PROSITE" id="PS50158">
    <property type="entry name" value="ZF_CCHC"/>
    <property type="match status" value="1"/>
</dbReference>
<dbReference type="GO" id="GO:0008270">
    <property type="term" value="F:zinc ion binding"/>
    <property type="evidence" value="ECO:0007669"/>
    <property type="project" value="UniProtKB-KW"/>
</dbReference>
<feature type="compositionally biased region" description="Basic and acidic residues" evidence="2">
    <location>
        <begin position="312"/>
        <end position="324"/>
    </location>
</feature>
<protein>
    <recommendedName>
        <fullName evidence="3">CCHC-type domain-containing protein</fullName>
    </recommendedName>
</protein>
<dbReference type="GO" id="GO:0003676">
    <property type="term" value="F:nucleic acid binding"/>
    <property type="evidence" value="ECO:0007669"/>
    <property type="project" value="InterPro"/>
</dbReference>
<dbReference type="PANTHER" id="PTHR33710:SF77">
    <property type="entry name" value="DNASE I-LIKE SUPERFAMILY PROTEIN"/>
    <property type="match status" value="1"/>
</dbReference>
<dbReference type="InterPro" id="IPR025558">
    <property type="entry name" value="DUF4283"/>
</dbReference>
<dbReference type="AlphaFoldDB" id="A0AAW2SRE5"/>
<feature type="region of interest" description="Disordered" evidence="2">
    <location>
        <begin position="257"/>
        <end position="376"/>
    </location>
</feature>
<organism evidence="4">
    <name type="scientific">Sesamum latifolium</name>
    <dbReference type="NCBI Taxonomy" id="2727402"/>
    <lineage>
        <taxon>Eukaryota</taxon>
        <taxon>Viridiplantae</taxon>
        <taxon>Streptophyta</taxon>
        <taxon>Embryophyta</taxon>
        <taxon>Tracheophyta</taxon>
        <taxon>Spermatophyta</taxon>
        <taxon>Magnoliopsida</taxon>
        <taxon>eudicotyledons</taxon>
        <taxon>Gunneridae</taxon>
        <taxon>Pentapetalae</taxon>
        <taxon>asterids</taxon>
        <taxon>lamiids</taxon>
        <taxon>Lamiales</taxon>
        <taxon>Pedaliaceae</taxon>
        <taxon>Sesamum</taxon>
    </lineage>
</organism>
<evidence type="ECO:0000259" key="3">
    <source>
        <dbReference type="PROSITE" id="PS50158"/>
    </source>
</evidence>
<reference evidence="4" key="2">
    <citation type="journal article" date="2024" name="Plant">
        <title>Genomic evolution and insights into agronomic trait innovations of Sesamum species.</title>
        <authorList>
            <person name="Miao H."/>
            <person name="Wang L."/>
            <person name="Qu L."/>
            <person name="Liu H."/>
            <person name="Sun Y."/>
            <person name="Le M."/>
            <person name="Wang Q."/>
            <person name="Wei S."/>
            <person name="Zheng Y."/>
            <person name="Lin W."/>
            <person name="Duan Y."/>
            <person name="Cao H."/>
            <person name="Xiong S."/>
            <person name="Wang X."/>
            <person name="Wei L."/>
            <person name="Li C."/>
            <person name="Ma Q."/>
            <person name="Ju M."/>
            <person name="Zhao R."/>
            <person name="Li G."/>
            <person name="Mu C."/>
            <person name="Tian Q."/>
            <person name="Mei H."/>
            <person name="Zhang T."/>
            <person name="Gao T."/>
            <person name="Zhang H."/>
        </authorList>
    </citation>
    <scope>NUCLEOTIDE SEQUENCE</scope>
    <source>
        <strain evidence="4">KEN1</strain>
    </source>
</reference>
<dbReference type="Pfam" id="PF03372">
    <property type="entry name" value="Exo_endo_phos"/>
    <property type="match status" value="1"/>
</dbReference>
<evidence type="ECO:0000256" key="1">
    <source>
        <dbReference type="PROSITE-ProRule" id="PRU00047"/>
    </source>
</evidence>
<dbReference type="EMBL" id="JACGWN010000016">
    <property type="protein sequence ID" value="KAL0394695.1"/>
    <property type="molecule type" value="Genomic_DNA"/>
</dbReference>
<name>A0AAW2SRE5_9LAMI</name>
<dbReference type="InterPro" id="IPR025836">
    <property type="entry name" value="Zn_knuckle_CX2CX4HX4C"/>
</dbReference>
<dbReference type="InterPro" id="IPR036691">
    <property type="entry name" value="Endo/exonu/phosph_ase_sf"/>
</dbReference>
<keyword evidence="1" id="KW-0863">Zinc-finger</keyword>
<proteinExistence type="predicted"/>
<sequence length="781" mass="88882">MGAGFTSRVSRITVSAGMEKELGKLGSVLKLSIEEEESAIIPDGLWQAASDGYQLCLVGRLLSKRAYDFDGLSASIKSMLQQVRGFEITKLPEERFLLRFNHVIDSNRALEGCPWSFERNILILNGLTELDNPMTVDLNWCNFYVHVHDLPMSRINLGIATFIGNKLGNFRDLEIDSAGCAWGATLRMRVAIDVNHPLKRALKIKTPMGDEHLVKFTYERLPNFCYLCGQLGHILKYCELQFADGFQDQGLKTPYGPWLRAPLPSRGSNNTPAPSRSKGTGLPQQHPRQARQQGSTVFGEFSSSKGPEFGEAAEKHPQENRNSDSKGISNAADDIEESSTQGHHSKGECAENGENGQTDTNPEAVMSKDQGVPLNNYDQLTDAKLNTTEDDHMDLQRRLQCSPAGRHENPLLELSGIGTPWTVRTLVELVRHHRPGLVFLSEIKCKYRKHEWLKEKLNYNGVKEGADRWRFTGFYGHPETTKCKLAWDLLRRLSRESAHPWLCAGDFNEILHQSELESKGDRASWQISNFRNCLLECDLNDLHFQGDMYTWYNKREFPNTVRARLDRACGTTSWALLFPQAKVIKERVIGSDHSVLWIDLEPRIDQHNNRQAKRFRFEALWARNAGCEQIIQQSWAAIAEATPQERCLAKLTTCGEGLMEWDKNVVRNIRKQTRQLSDRIKVLQGSEINAETRGLVTSLQGKLEELQLQEEMLWQQRAKALWLQDGDKNTAFFHARASERRDRKEIKAIFDERDRLIKGKNFPIHQLGRSSDTRERGCSNP</sequence>